<name>A0A9N9HPB1_9GLOM</name>
<evidence type="ECO:0000313" key="2">
    <source>
        <dbReference type="Proteomes" id="UP000789570"/>
    </source>
</evidence>
<keyword evidence="2" id="KW-1185">Reference proteome</keyword>
<dbReference type="AlphaFoldDB" id="A0A9N9HPB1"/>
<evidence type="ECO:0000313" key="1">
    <source>
        <dbReference type="EMBL" id="CAG8699059.1"/>
    </source>
</evidence>
<proteinExistence type="predicted"/>
<sequence>GLKTDVLIAIQLHMVKSIASLAGLDMQSGHQFIGVSLRWR</sequence>
<protein>
    <submittedName>
        <fullName evidence="1">15567_t:CDS:1</fullName>
    </submittedName>
</protein>
<feature type="non-terminal residue" evidence="1">
    <location>
        <position position="1"/>
    </location>
</feature>
<gene>
    <name evidence="1" type="ORF">FCALED_LOCUS13381</name>
</gene>
<comment type="caution">
    <text evidence="1">The sequence shown here is derived from an EMBL/GenBank/DDBJ whole genome shotgun (WGS) entry which is preliminary data.</text>
</comment>
<organism evidence="1 2">
    <name type="scientific">Funneliformis caledonium</name>
    <dbReference type="NCBI Taxonomy" id="1117310"/>
    <lineage>
        <taxon>Eukaryota</taxon>
        <taxon>Fungi</taxon>
        <taxon>Fungi incertae sedis</taxon>
        <taxon>Mucoromycota</taxon>
        <taxon>Glomeromycotina</taxon>
        <taxon>Glomeromycetes</taxon>
        <taxon>Glomerales</taxon>
        <taxon>Glomeraceae</taxon>
        <taxon>Funneliformis</taxon>
    </lineage>
</organism>
<dbReference type="EMBL" id="CAJVPQ010007653">
    <property type="protein sequence ID" value="CAG8699059.1"/>
    <property type="molecule type" value="Genomic_DNA"/>
</dbReference>
<accession>A0A9N9HPB1</accession>
<reference evidence="1" key="1">
    <citation type="submission" date="2021-06" db="EMBL/GenBank/DDBJ databases">
        <authorList>
            <person name="Kallberg Y."/>
            <person name="Tangrot J."/>
            <person name="Rosling A."/>
        </authorList>
    </citation>
    <scope>NUCLEOTIDE SEQUENCE</scope>
    <source>
        <strain evidence="1">UK204</strain>
    </source>
</reference>
<dbReference type="Proteomes" id="UP000789570">
    <property type="component" value="Unassembled WGS sequence"/>
</dbReference>